<feature type="compositionally biased region" description="Basic and acidic residues" evidence="1">
    <location>
        <begin position="75"/>
        <end position="85"/>
    </location>
</feature>
<evidence type="ECO:0000313" key="3">
    <source>
        <dbReference type="Proteomes" id="UP000094236"/>
    </source>
</evidence>
<keyword evidence="3" id="KW-1185">Reference proteome</keyword>
<feature type="compositionally biased region" description="Basic and acidic residues" evidence="1">
    <location>
        <begin position="195"/>
        <end position="204"/>
    </location>
</feature>
<organism evidence="2 3">
    <name type="scientific">Pachysolen tannophilus NRRL Y-2460</name>
    <dbReference type="NCBI Taxonomy" id="669874"/>
    <lineage>
        <taxon>Eukaryota</taxon>
        <taxon>Fungi</taxon>
        <taxon>Dikarya</taxon>
        <taxon>Ascomycota</taxon>
        <taxon>Saccharomycotina</taxon>
        <taxon>Pichiomycetes</taxon>
        <taxon>Pachysolenaceae</taxon>
        <taxon>Pachysolen</taxon>
    </lineage>
</organism>
<gene>
    <name evidence="2" type="ORF">PACTADRAFT_34592</name>
</gene>
<feature type="compositionally biased region" description="Low complexity" evidence="1">
    <location>
        <begin position="64"/>
        <end position="74"/>
    </location>
</feature>
<evidence type="ECO:0000313" key="2">
    <source>
        <dbReference type="EMBL" id="ODV94839.1"/>
    </source>
</evidence>
<reference evidence="3" key="1">
    <citation type="submission" date="2016-05" db="EMBL/GenBank/DDBJ databases">
        <title>Comparative genomics of biotechnologically important yeasts.</title>
        <authorList>
            <consortium name="DOE Joint Genome Institute"/>
            <person name="Riley R."/>
            <person name="Haridas S."/>
            <person name="Wolfe K.H."/>
            <person name="Lopes M.R."/>
            <person name="Hittinger C.T."/>
            <person name="Goker M."/>
            <person name="Salamov A."/>
            <person name="Wisecaver J."/>
            <person name="Long T.M."/>
            <person name="Aerts A.L."/>
            <person name="Barry K."/>
            <person name="Choi C."/>
            <person name="Clum A."/>
            <person name="Coughlan A.Y."/>
            <person name="Deshpande S."/>
            <person name="Douglass A.P."/>
            <person name="Hanson S.J."/>
            <person name="Klenk H.-P."/>
            <person name="Labutti K."/>
            <person name="Lapidus A."/>
            <person name="Lindquist E."/>
            <person name="Lipzen A."/>
            <person name="Meier-Kolthoff J.P."/>
            <person name="Ohm R.A."/>
            <person name="Otillar R.P."/>
            <person name="Pangilinan J."/>
            <person name="Peng Y."/>
            <person name="Rokas A."/>
            <person name="Rosa C.A."/>
            <person name="Scheuner C."/>
            <person name="Sibirny A.A."/>
            <person name="Slot J.C."/>
            <person name="Stielow J.B."/>
            <person name="Sun H."/>
            <person name="Kurtzman C.P."/>
            <person name="Blackwell M."/>
            <person name="Grigoriev I.V."/>
            <person name="Jeffries T.W."/>
        </authorList>
    </citation>
    <scope>NUCLEOTIDE SEQUENCE [LARGE SCALE GENOMIC DNA]</scope>
    <source>
        <strain evidence="3">NRRL Y-2460</strain>
    </source>
</reference>
<proteinExistence type="predicted"/>
<feature type="compositionally biased region" description="Basic and acidic residues" evidence="1">
    <location>
        <begin position="127"/>
        <end position="142"/>
    </location>
</feature>
<protein>
    <submittedName>
        <fullName evidence="2">Uncharacterized protein</fullName>
    </submittedName>
</protein>
<feature type="compositionally biased region" description="Basic residues" evidence="1">
    <location>
        <begin position="46"/>
        <end position="56"/>
    </location>
</feature>
<feature type="compositionally biased region" description="Low complexity" evidence="1">
    <location>
        <begin position="213"/>
        <end position="230"/>
    </location>
</feature>
<feature type="compositionally biased region" description="Polar residues" evidence="1">
    <location>
        <begin position="108"/>
        <end position="126"/>
    </location>
</feature>
<dbReference type="Proteomes" id="UP000094236">
    <property type="component" value="Unassembled WGS sequence"/>
</dbReference>
<dbReference type="EMBL" id="KV454015">
    <property type="protein sequence ID" value="ODV94839.1"/>
    <property type="molecule type" value="Genomic_DNA"/>
</dbReference>
<feature type="compositionally biased region" description="Basic and acidic residues" evidence="1">
    <location>
        <begin position="238"/>
        <end position="251"/>
    </location>
</feature>
<feature type="compositionally biased region" description="Basic residues" evidence="1">
    <location>
        <begin position="143"/>
        <end position="164"/>
    </location>
</feature>
<accession>A0A1E4TSW3</accession>
<evidence type="ECO:0000256" key="1">
    <source>
        <dbReference type="SAM" id="MobiDB-lite"/>
    </source>
</evidence>
<feature type="compositionally biased region" description="Basic and acidic residues" evidence="1">
    <location>
        <begin position="25"/>
        <end position="45"/>
    </location>
</feature>
<feature type="compositionally biased region" description="Polar residues" evidence="1">
    <location>
        <begin position="1"/>
        <end position="21"/>
    </location>
</feature>
<feature type="region of interest" description="Disordered" evidence="1">
    <location>
        <begin position="1"/>
        <end position="251"/>
    </location>
</feature>
<name>A0A1E4TSW3_PACTA</name>
<sequence>MSEAIVTNSVKDITGNINKMQLNKDPVESGKEGETGSNEKKSKDGKVKRRNSKFKKYYYANRNKQSGSKPSSPKVSKENQLKEENVNQADQANQADQPEPATEVAIENPTNGTNVQDSTSKMTNLETSEKDADAKAEQTSRENKKKYGPRRRYSYFRRKRYSKKSAKDEEQDVQTAEKVPDEADEENQGENPVAEPKEQKDADIKANTNGNEAAAPVEPAAAATAAVAETNDASKPAAQKEEEDVKEKNDA</sequence>
<feature type="compositionally biased region" description="Low complexity" evidence="1">
    <location>
        <begin position="86"/>
        <end position="101"/>
    </location>
</feature>
<dbReference type="AlphaFoldDB" id="A0A1E4TSW3"/>